<accession>A0A7X2S7A1</accession>
<organism evidence="2 3">
    <name type="scientific">Metabacillus mangrovi</name>
    <dbReference type="NCBI Taxonomy" id="1491830"/>
    <lineage>
        <taxon>Bacteria</taxon>
        <taxon>Bacillati</taxon>
        <taxon>Bacillota</taxon>
        <taxon>Bacilli</taxon>
        <taxon>Bacillales</taxon>
        <taxon>Bacillaceae</taxon>
        <taxon>Metabacillus</taxon>
    </lineage>
</organism>
<keyword evidence="3" id="KW-1185">Reference proteome</keyword>
<keyword evidence="1" id="KW-0812">Transmembrane</keyword>
<dbReference type="Proteomes" id="UP000434639">
    <property type="component" value="Unassembled WGS sequence"/>
</dbReference>
<reference evidence="2 3" key="1">
    <citation type="journal article" date="2017" name="Int. J. Syst. Evol. Microbiol.">
        <title>Bacillus mangrovi sp. nov., isolated from a sediment sample from a mangrove forest.</title>
        <authorList>
            <person name="Gupta V."/>
            <person name="Singh P.K."/>
            <person name="Korpole S."/>
            <person name="Tanuku N.R.S."/>
            <person name="Pinnaka A.K."/>
        </authorList>
    </citation>
    <scope>NUCLEOTIDE SEQUENCE [LARGE SCALE GENOMIC DNA]</scope>
    <source>
        <strain evidence="2 3">KCTC 33872</strain>
    </source>
</reference>
<feature type="transmembrane region" description="Helical" evidence="1">
    <location>
        <begin position="54"/>
        <end position="74"/>
    </location>
</feature>
<evidence type="ECO:0000313" key="2">
    <source>
        <dbReference type="EMBL" id="MTH54962.1"/>
    </source>
</evidence>
<name>A0A7X2S7A1_9BACI</name>
<evidence type="ECO:0000313" key="3">
    <source>
        <dbReference type="Proteomes" id="UP000434639"/>
    </source>
</evidence>
<sequence>MSMFVYGMLFTALMIAFDGPITFETLFVPGILLYAVVRLTEYAAMKKTKTPPRWLVLGSFGIAVSAAVGMTIWLV</sequence>
<dbReference type="EMBL" id="WMIB01000021">
    <property type="protein sequence ID" value="MTH54962.1"/>
    <property type="molecule type" value="Genomic_DNA"/>
</dbReference>
<protein>
    <submittedName>
        <fullName evidence="2">Uncharacterized protein</fullName>
    </submittedName>
</protein>
<comment type="caution">
    <text evidence="2">The sequence shown here is derived from an EMBL/GenBank/DDBJ whole genome shotgun (WGS) entry which is preliminary data.</text>
</comment>
<proteinExistence type="predicted"/>
<keyword evidence="1" id="KW-1133">Transmembrane helix</keyword>
<dbReference type="AlphaFoldDB" id="A0A7X2S7A1"/>
<gene>
    <name evidence="2" type="ORF">GKZ89_16285</name>
</gene>
<feature type="transmembrane region" description="Helical" evidence="1">
    <location>
        <begin position="6"/>
        <end position="34"/>
    </location>
</feature>
<keyword evidence="1" id="KW-0472">Membrane</keyword>
<evidence type="ECO:0000256" key="1">
    <source>
        <dbReference type="SAM" id="Phobius"/>
    </source>
</evidence>
<dbReference type="OrthoDB" id="2973296at2"/>